<evidence type="ECO:0000256" key="2">
    <source>
        <dbReference type="SAM" id="MobiDB-lite"/>
    </source>
</evidence>
<accession>A0A8B6HU38</accession>
<dbReference type="AlphaFoldDB" id="A0A8B6HU38"/>
<dbReference type="Proteomes" id="UP000596742">
    <property type="component" value="Unassembled WGS sequence"/>
</dbReference>
<feature type="region of interest" description="Disordered" evidence="2">
    <location>
        <begin position="74"/>
        <end position="101"/>
    </location>
</feature>
<protein>
    <submittedName>
        <fullName evidence="3">Uncharacterized protein</fullName>
    </submittedName>
</protein>
<proteinExistence type="predicted"/>
<evidence type="ECO:0000256" key="1">
    <source>
        <dbReference type="SAM" id="Coils"/>
    </source>
</evidence>
<feature type="coiled-coil region" evidence="1">
    <location>
        <begin position="183"/>
        <end position="210"/>
    </location>
</feature>
<dbReference type="Gene3D" id="1.10.10.1460">
    <property type="match status" value="1"/>
</dbReference>
<reference evidence="3" key="1">
    <citation type="submission" date="2018-11" db="EMBL/GenBank/DDBJ databases">
        <authorList>
            <person name="Alioto T."/>
            <person name="Alioto T."/>
        </authorList>
    </citation>
    <scope>NUCLEOTIDE SEQUENCE</scope>
</reference>
<dbReference type="EMBL" id="UYJE01010544">
    <property type="protein sequence ID" value="VDI84164.1"/>
    <property type="molecule type" value="Genomic_DNA"/>
</dbReference>
<keyword evidence="1" id="KW-0175">Coiled coil</keyword>
<name>A0A8B6HU38_MYTGA</name>
<evidence type="ECO:0000313" key="4">
    <source>
        <dbReference type="Proteomes" id="UP000596742"/>
    </source>
</evidence>
<organism evidence="3 4">
    <name type="scientific">Mytilus galloprovincialis</name>
    <name type="common">Mediterranean mussel</name>
    <dbReference type="NCBI Taxonomy" id="29158"/>
    <lineage>
        <taxon>Eukaryota</taxon>
        <taxon>Metazoa</taxon>
        <taxon>Spiralia</taxon>
        <taxon>Lophotrochozoa</taxon>
        <taxon>Mollusca</taxon>
        <taxon>Bivalvia</taxon>
        <taxon>Autobranchia</taxon>
        <taxon>Pteriomorphia</taxon>
        <taxon>Mytilida</taxon>
        <taxon>Mytiloidea</taxon>
        <taxon>Mytilidae</taxon>
        <taxon>Mytilinae</taxon>
        <taxon>Mytilus</taxon>
    </lineage>
</organism>
<feature type="compositionally biased region" description="Polar residues" evidence="2">
    <location>
        <begin position="74"/>
        <end position="83"/>
    </location>
</feature>
<evidence type="ECO:0000313" key="3">
    <source>
        <dbReference type="EMBL" id="VDI84164.1"/>
    </source>
</evidence>
<dbReference type="OrthoDB" id="6059423at2759"/>
<sequence>MSGSSYDEAQKLKKNLKKWEADFISENDRKPKKCQYILVINIQGHKDTQTGHVNNMNDTPNKAGLKRELSFSPSDISPSQIQVGKSAKTIPDSPSPNTSLQVSEMSQPTIITAQGETVLQLSEVVLSVINNPQFVQAILPMVLEKVLLDIKPMVEQMVSDKIQPYIETIDQNKQALTSQNIIIKDQQDTINKLQTKITDLGKRVEEQEQYSRRTSLRFNNIKIPTNGNGRIIKPVNTDYLVLQICNEQLGLNIDLKDLGRTHPIGKVKNGKMSVIARFLSYRTRQLVFSNKRKLKNNQDKLFISENLTKYRYGLLKHLNVLRFTEKIHSFWTHDGKIIAKETPESEEYIVISCNQDIRDLGGEIPDEDDDY</sequence>
<comment type="caution">
    <text evidence="3">The sequence shown here is derived from an EMBL/GenBank/DDBJ whole genome shotgun (WGS) entry which is preliminary data.</text>
</comment>
<keyword evidence="4" id="KW-1185">Reference proteome</keyword>
<gene>
    <name evidence="3" type="ORF">MGAL_10B023082</name>
</gene>